<dbReference type="EnsemblPlants" id="Pp3c20_21450V3.1">
    <property type="protein sequence ID" value="Pp3c20_21450V3.1"/>
    <property type="gene ID" value="Pp3c20_21450"/>
</dbReference>
<dbReference type="Gramene" id="Pp3c20_21450V3.1">
    <property type="protein sequence ID" value="Pp3c20_21450V3.1"/>
    <property type="gene ID" value="Pp3c20_21450"/>
</dbReference>
<accession>A0A2K1IW10</accession>
<gene>
    <name evidence="1" type="ORF">PHYPA_025409</name>
</gene>
<name>A0A2K1IW10_PHYPA</name>
<dbReference type="InParanoid" id="A0A2K1IW10"/>
<organism evidence="1">
    <name type="scientific">Physcomitrium patens</name>
    <name type="common">Spreading-leaved earth moss</name>
    <name type="synonym">Physcomitrella patens</name>
    <dbReference type="NCBI Taxonomy" id="3218"/>
    <lineage>
        <taxon>Eukaryota</taxon>
        <taxon>Viridiplantae</taxon>
        <taxon>Streptophyta</taxon>
        <taxon>Embryophyta</taxon>
        <taxon>Bryophyta</taxon>
        <taxon>Bryophytina</taxon>
        <taxon>Bryopsida</taxon>
        <taxon>Funariidae</taxon>
        <taxon>Funariales</taxon>
        <taxon>Funariaceae</taxon>
        <taxon>Physcomitrium</taxon>
    </lineage>
</organism>
<reference evidence="2" key="3">
    <citation type="submission" date="2020-12" db="UniProtKB">
        <authorList>
            <consortium name="EnsemblPlants"/>
        </authorList>
    </citation>
    <scope>IDENTIFICATION</scope>
</reference>
<evidence type="ECO:0000313" key="3">
    <source>
        <dbReference type="Proteomes" id="UP000006727"/>
    </source>
</evidence>
<keyword evidence="3" id="KW-1185">Reference proteome</keyword>
<reference evidence="1 3" key="2">
    <citation type="journal article" date="2018" name="Plant J.">
        <title>The Physcomitrella patens chromosome-scale assembly reveals moss genome structure and evolution.</title>
        <authorList>
            <person name="Lang D."/>
            <person name="Ullrich K.K."/>
            <person name="Murat F."/>
            <person name="Fuchs J."/>
            <person name="Jenkins J."/>
            <person name="Haas F.B."/>
            <person name="Piednoel M."/>
            <person name="Gundlach H."/>
            <person name="Van Bel M."/>
            <person name="Meyberg R."/>
            <person name="Vives C."/>
            <person name="Morata J."/>
            <person name="Symeonidi A."/>
            <person name="Hiss M."/>
            <person name="Muchero W."/>
            <person name="Kamisugi Y."/>
            <person name="Saleh O."/>
            <person name="Blanc G."/>
            <person name="Decker E.L."/>
            <person name="van Gessel N."/>
            <person name="Grimwood J."/>
            <person name="Hayes R.D."/>
            <person name="Graham S.W."/>
            <person name="Gunter L.E."/>
            <person name="McDaniel S.F."/>
            <person name="Hoernstein S.N.W."/>
            <person name="Larsson A."/>
            <person name="Li F.W."/>
            <person name="Perroud P.F."/>
            <person name="Phillips J."/>
            <person name="Ranjan P."/>
            <person name="Rokshar D.S."/>
            <person name="Rothfels C.J."/>
            <person name="Schneider L."/>
            <person name="Shu S."/>
            <person name="Stevenson D.W."/>
            <person name="Thummler F."/>
            <person name="Tillich M."/>
            <person name="Villarreal Aguilar J.C."/>
            <person name="Widiez T."/>
            <person name="Wong G.K."/>
            <person name="Wymore A."/>
            <person name="Zhang Y."/>
            <person name="Zimmer A.D."/>
            <person name="Quatrano R.S."/>
            <person name="Mayer K.F.X."/>
            <person name="Goodstein D."/>
            <person name="Casacuberta J.M."/>
            <person name="Vandepoele K."/>
            <person name="Reski R."/>
            <person name="Cuming A.C."/>
            <person name="Tuskan G.A."/>
            <person name="Maumus F."/>
            <person name="Salse J."/>
            <person name="Schmutz J."/>
            <person name="Rensing S.A."/>
        </authorList>
    </citation>
    <scope>NUCLEOTIDE SEQUENCE [LARGE SCALE GENOMIC DNA]</scope>
    <source>
        <strain evidence="2 3">cv. Gransden 2004</strain>
    </source>
</reference>
<sequence>MDSGCSMHVIGEKDSITNMREMDIQNLTTMGDELHRIKRKERETLEKFKQFKAITEAGSNNKIEILRTDSEG</sequence>
<proteinExistence type="predicted"/>
<evidence type="ECO:0000313" key="2">
    <source>
        <dbReference type="EnsemblPlants" id="Pp3c20_21450V3.1"/>
    </source>
</evidence>
<protein>
    <submittedName>
        <fullName evidence="1 2">Uncharacterized protein</fullName>
    </submittedName>
</protein>
<evidence type="ECO:0000313" key="1">
    <source>
        <dbReference type="EMBL" id="PNR33465.1"/>
    </source>
</evidence>
<dbReference type="AlphaFoldDB" id="A0A2K1IW10"/>
<dbReference type="EMBL" id="ABEU02000020">
    <property type="protein sequence ID" value="PNR33465.1"/>
    <property type="molecule type" value="Genomic_DNA"/>
</dbReference>
<reference evidence="1 3" key="1">
    <citation type="journal article" date="2008" name="Science">
        <title>The Physcomitrella genome reveals evolutionary insights into the conquest of land by plants.</title>
        <authorList>
            <person name="Rensing S."/>
            <person name="Lang D."/>
            <person name="Zimmer A."/>
            <person name="Terry A."/>
            <person name="Salamov A."/>
            <person name="Shapiro H."/>
            <person name="Nishiyama T."/>
            <person name="Perroud P.-F."/>
            <person name="Lindquist E."/>
            <person name="Kamisugi Y."/>
            <person name="Tanahashi T."/>
            <person name="Sakakibara K."/>
            <person name="Fujita T."/>
            <person name="Oishi K."/>
            <person name="Shin-I T."/>
            <person name="Kuroki Y."/>
            <person name="Toyoda A."/>
            <person name="Suzuki Y."/>
            <person name="Hashimoto A."/>
            <person name="Yamaguchi K."/>
            <person name="Sugano A."/>
            <person name="Kohara Y."/>
            <person name="Fujiyama A."/>
            <person name="Anterola A."/>
            <person name="Aoki S."/>
            <person name="Ashton N."/>
            <person name="Barbazuk W.B."/>
            <person name="Barker E."/>
            <person name="Bennetzen J."/>
            <person name="Bezanilla M."/>
            <person name="Blankenship R."/>
            <person name="Cho S.H."/>
            <person name="Dutcher S."/>
            <person name="Estelle M."/>
            <person name="Fawcett J.A."/>
            <person name="Gundlach H."/>
            <person name="Hanada K."/>
            <person name="Heyl A."/>
            <person name="Hicks K.A."/>
            <person name="Hugh J."/>
            <person name="Lohr M."/>
            <person name="Mayer K."/>
            <person name="Melkozernov A."/>
            <person name="Murata T."/>
            <person name="Nelson D."/>
            <person name="Pils B."/>
            <person name="Prigge M."/>
            <person name="Reiss B."/>
            <person name="Renner T."/>
            <person name="Rombauts S."/>
            <person name="Rushton P."/>
            <person name="Sanderfoot A."/>
            <person name="Schween G."/>
            <person name="Shiu S.-H."/>
            <person name="Stueber K."/>
            <person name="Theodoulou F.L."/>
            <person name="Tu H."/>
            <person name="Van de Peer Y."/>
            <person name="Verrier P.J."/>
            <person name="Waters E."/>
            <person name="Wood A."/>
            <person name="Yang L."/>
            <person name="Cove D."/>
            <person name="Cuming A."/>
            <person name="Hasebe M."/>
            <person name="Lucas S."/>
            <person name="Mishler D.B."/>
            <person name="Reski R."/>
            <person name="Grigoriev I."/>
            <person name="Quatrano R.S."/>
            <person name="Boore J.L."/>
        </authorList>
    </citation>
    <scope>NUCLEOTIDE SEQUENCE [LARGE SCALE GENOMIC DNA]</scope>
    <source>
        <strain evidence="2 3">cv. Gransden 2004</strain>
    </source>
</reference>
<dbReference type="Proteomes" id="UP000006727">
    <property type="component" value="Chromosome 20"/>
</dbReference>